<evidence type="ECO:0000313" key="2">
    <source>
        <dbReference type="Proteomes" id="UP000309174"/>
    </source>
</evidence>
<dbReference type="AlphaFoldDB" id="A0A5C4JK76"/>
<comment type="caution">
    <text evidence="1">The sequence shown here is derived from an EMBL/GenBank/DDBJ whole genome shotgun (WGS) entry which is preliminary data.</text>
</comment>
<evidence type="ECO:0000313" key="1">
    <source>
        <dbReference type="EMBL" id="TMR07004.1"/>
    </source>
</evidence>
<organism evidence="1 2">
    <name type="scientific">Actinomadura soli</name>
    <dbReference type="NCBI Taxonomy" id="2508997"/>
    <lineage>
        <taxon>Bacteria</taxon>
        <taxon>Bacillati</taxon>
        <taxon>Actinomycetota</taxon>
        <taxon>Actinomycetes</taxon>
        <taxon>Streptosporangiales</taxon>
        <taxon>Thermomonosporaceae</taxon>
        <taxon>Actinomadura</taxon>
    </lineage>
</organism>
<protein>
    <submittedName>
        <fullName evidence="1">N-acetyltransferase</fullName>
    </submittedName>
</protein>
<keyword evidence="1" id="KW-0808">Transferase</keyword>
<sequence>MDLLVVTVAQRPDLADSVNEFDDWPAFINQDKVGDLYYADAITAFPEFVQLAFDRAAPDRLVAKAFSVPFSWAHDPDERLPAGAWDEVILAATHDRLAGRKGNLVSALEISIRRDLRGTGLAAVMLAEMRGNAMRLGYSSLVAPVRPNAKFHQPDMPIEQYAALSRDDGLPVDPWLRTHVRAGGRIVGFSRHAMTISGELAEWRSWTGLPFDTAGPVYVPDALVPVHCDLVHDYAVYCEPCVWVHHPLN</sequence>
<dbReference type="EMBL" id="VCKW01000006">
    <property type="protein sequence ID" value="TMR07004.1"/>
    <property type="molecule type" value="Genomic_DNA"/>
</dbReference>
<dbReference type="GO" id="GO:0016740">
    <property type="term" value="F:transferase activity"/>
    <property type="evidence" value="ECO:0007669"/>
    <property type="project" value="UniProtKB-KW"/>
</dbReference>
<name>A0A5C4JK76_9ACTN</name>
<dbReference type="RefSeq" id="WP_138643375.1">
    <property type="nucleotide sequence ID" value="NZ_VCKW01000006.1"/>
</dbReference>
<dbReference type="Proteomes" id="UP000309174">
    <property type="component" value="Unassembled WGS sequence"/>
</dbReference>
<gene>
    <name evidence="1" type="ORF">ETD83_02370</name>
</gene>
<accession>A0A5C4JK76</accession>
<proteinExistence type="predicted"/>
<keyword evidence="2" id="KW-1185">Reference proteome</keyword>
<dbReference type="OrthoDB" id="342444at2"/>
<reference evidence="1 2" key="1">
    <citation type="submission" date="2019-05" db="EMBL/GenBank/DDBJ databases">
        <title>Draft genome sequence of Actinomadura sp. 14C53.</title>
        <authorList>
            <person name="Saricaoglu S."/>
            <person name="Isik K."/>
        </authorList>
    </citation>
    <scope>NUCLEOTIDE SEQUENCE [LARGE SCALE GENOMIC DNA]</scope>
    <source>
        <strain evidence="1 2">14C53</strain>
    </source>
</reference>
<dbReference type="Gene3D" id="3.40.630.30">
    <property type="match status" value="1"/>
</dbReference>